<comment type="similarity">
    <text evidence="2 9">Belongs to the OXA1/ALB3/YidC family.</text>
</comment>
<evidence type="ECO:0000256" key="10">
    <source>
        <dbReference type="SAM" id="Phobius"/>
    </source>
</evidence>
<dbReference type="PANTHER" id="PTHR12428:SF66">
    <property type="entry name" value="MITOCHONDRIAL INNER MEMBRANE PROTEIN OXA1L"/>
    <property type="match status" value="1"/>
</dbReference>
<evidence type="ECO:0000313" key="12">
    <source>
        <dbReference type="EMBL" id="CAI5760283.1"/>
    </source>
</evidence>
<dbReference type="CDD" id="cd20069">
    <property type="entry name" value="5TM_Oxa1-like"/>
    <property type="match status" value="1"/>
</dbReference>
<dbReference type="GO" id="GO:0032979">
    <property type="term" value="P:protein insertion into mitochondrial inner membrane from matrix"/>
    <property type="evidence" value="ECO:0007669"/>
    <property type="project" value="TreeGrafter"/>
</dbReference>
<keyword evidence="13" id="KW-1185">Reference proteome</keyword>
<accession>A0A9W4TXN6</accession>
<name>A0A9W4TXN6_9ASCO</name>
<keyword evidence="4" id="KW-0999">Mitochondrion inner membrane</keyword>
<dbReference type="PANTHER" id="PTHR12428">
    <property type="entry name" value="OXA1"/>
    <property type="match status" value="1"/>
</dbReference>
<keyword evidence="6 10" id="KW-1133">Transmembrane helix</keyword>
<evidence type="ECO:0000256" key="3">
    <source>
        <dbReference type="ARBA" id="ARBA00022692"/>
    </source>
</evidence>
<proteinExistence type="inferred from homology"/>
<dbReference type="AlphaFoldDB" id="A0A9W4TXN6"/>
<evidence type="ECO:0000256" key="1">
    <source>
        <dbReference type="ARBA" id="ARBA00004448"/>
    </source>
</evidence>
<evidence type="ECO:0000259" key="11">
    <source>
        <dbReference type="Pfam" id="PF02096"/>
    </source>
</evidence>
<keyword evidence="7" id="KW-0496">Mitochondrion</keyword>
<comment type="subcellular location">
    <subcellularLocation>
        <location evidence="9">Membrane</location>
        <topology evidence="9">Multi-pass membrane protein</topology>
    </subcellularLocation>
    <subcellularLocation>
        <location evidence="1">Mitochondrion inner membrane</location>
        <topology evidence="1">Multi-pass membrane protein</topology>
    </subcellularLocation>
</comment>
<feature type="domain" description="Membrane insertase YidC/Oxa/ALB C-terminal" evidence="11">
    <location>
        <begin position="120"/>
        <end position="308"/>
    </location>
</feature>
<dbReference type="NCBIfam" id="TIGR03592">
    <property type="entry name" value="yidC_oxa1_cterm"/>
    <property type="match status" value="1"/>
</dbReference>
<evidence type="ECO:0000313" key="13">
    <source>
        <dbReference type="Proteomes" id="UP001152885"/>
    </source>
</evidence>
<evidence type="ECO:0000256" key="7">
    <source>
        <dbReference type="ARBA" id="ARBA00023128"/>
    </source>
</evidence>
<keyword evidence="3 9" id="KW-0812">Transmembrane</keyword>
<evidence type="ECO:0000256" key="9">
    <source>
        <dbReference type="RuleBase" id="RU003945"/>
    </source>
</evidence>
<dbReference type="InterPro" id="IPR001708">
    <property type="entry name" value="YidC/ALB3/OXA1/COX18"/>
</dbReference>
<evidence type="ECO:0000256" key="5">
    <source>
        <dbReference type="ARBA" id="ARBA00022946"/>
    </source>
</evidence>
<evidence type="ECO:0000256" key="2">
    <source>
        <dbReference type="ARBA" id="ARBA00009877"/>
    </source>
</evidence>
<keyword evidence="8 10" id="KW-0472">Membrane</keyword>
<dbReference type="Pfam" id="PF02096">
    <property type="entry name" value="60KD_IMP"/>
    <property type="match status" value="1"/>
</dbReference>
<feature type="transmembrane region" description="Helical" evidence="10">
    <location>
        <begin position="187"/>
        <end position="206"/>
    </location>
</feature>
<sequence>MLRLGIISRSLRTTMIKGNTISRPIILNTTGGFNGGRRFNSNTSNTLNTLNTSSTSNTNEISDRLTSFVENSDLNNTITTNLHSNQLGYLDSIGLAQGWGPTSIIEKLLELTHVYSDLPWWTSIIVLTLGIRVLLFPLYVKSSSNATRMSKVKPQLDLLMKEIKNGDVQDQMRGMEKRRKIMKQNNISTLATLAPMVQLPLAYGFFQALRKMSNYPVEGFTNQGYAWFQDLTAVDPYLGLQTIAALSIIAVVRIGGETGQHAFAKSMKTVMTIVPLVSILITKNFSAAIVLYFAVNSIFSLFQSFILKNNFCRKLLKMPPKLTQQQLENSNQNANQSLKETFNSFIETNREKAIEKTKQANKKLEVKHQRKLTNQNTYIKRH</sequence>
<keyword evidence="5" id="KW-0809">Transit peptide</keyword>
<gene>
    <name evidence="12" type="ORF">CANVERA_P4793</name>
</gene>
<protein>
    <recommendedName>
        <fullName evidence="11">Membrane insertase YidC/Oxa/ALB C-terminal domain-containing protein</fullName>
    </recommendedName>
</protein>
<dbReference type="GO" id="GO:0005743">
    <property type="term" value="C:mitochondrial inner membrane"/>
    <property type="evidence" value="ECO:0007669"/>
    <property type="project" value="UniProtKB-SubCell"/>
</dbReference>
<dbReference type="GO" id="GO:0032977">
    <property type="term" value="F:membrane insertase activity"/>
    <property type="evidence" value="ECO:0007669"/>
    <property type="project" value="InterPro"/>
</dbReference>
<organism evidence="12 13">
    <name type="scientific">Candida verbasci</name>
    <dbReference type="NCBI Taxonomy" id="1227364"/>
    <lineage>
        <taxon>Eukaryota</taxon>
        <taxon>Fungi</taxon>
        <taxon>Dikarya</taxon>
        <taxon>Ascomycota</taxon>
        <taxon>Saccharomycotina</taxon>
        <taxon>Pichiomycetes</taxon>
        <taxon>Debaryomycetaceae</taxon>
        <taxon>Candida/Lodderomyces clade</taxon>
        <taxon>Candida</taxon>
    </lineage>
</organism>
<dbReference type="InterPro" id="IPR028055">
    <property type="entry name" value="YidC/Oxa/ALB_C"/>
</dbReference>
<comment type="caution">
    <text evidence="12">The sequence shown here is derived from an EMBL/GenBank/DDBJ whole genome shotgun (WGS) entry which is preliminary data.</text>
</comment>
<evidence type="ECO:0000256" key="8">
    <source>
        <dbReference type="ARBA" id="ARBA00023136"/>
    </source>
</evidence>
<evidence type="ECO:0000256" key="6">
    <source>
        <dbReference type="ARBA" id="ARBA00022989"/>
    </source>
</evidence>
<evidence type="ECO:0000256" key="4">
    <source>
        <dbReference type="ARBA" id="ARBA00022792"/>
    </source>
</evidence>
<dbReference type="EMBL" id="CANTUO010000006">
    <property type="protein sequence ID" value="CAI5760283.1"/>
    <property type="molecule type" value="Genomic_DNA"/>
</dbReference>
<dbReference type="Proteomes" id="UP001152885">
    <property type="component" value="Unassembled WGS sequence"/>
</dbReference>
<reference evidence="12" key="1">
    <citation type="submission" date="2022-12" db="EMBL/GenBank/DDBJ databases">
        <authorList>
            <person name="Brejova B."/>
        </authorList>
    </citation>
    <scope>NUCLEOTIDE SEQUENCE</scope>
</reference>
<dbReference type="OrthoDB" id="2148490at2759"/>
<feature type="transmembrane region" description="Helical" evidence="10">
    <location>
        <begin position="118"/>
        <end position="140"/>
    </location>
</feature>
<feature type="transmembrane region" description="Helical" evidence="10">
    <location>
        <begin position="237"/>
        <end position="255"/>
    </location>
</feature>